<accession>A0A7S3PUS4</accession>
<dbReference type="Pfam" id="PF00226">
    <property type="entry name" value="DnaJ"/>
    <property type="match status" value="1"/>
</dbReference>
<dbReference type="NCBIfam" id="TIGR02349">
    <property type="entry name" value="DnaJ_bact"/>
    <property type="match status" value="1"/>
</dbReference>
<evidence type="ECO:0000256" key="1">
    <source>
        <dbReference type="ARBA" id="ARBA00022723"/>
    </source>
</evidence>
<evidence type="ECO:0000256" key="6">
    <source>
        <dbReference type="PROSITE-ProRule" id="PRU00546"/>
    </source>
</evidence>
<dbReference type="GO" id="GO:0031072">
    <property type="term" value="F:heat shock protein binding"/>
    <property type="evidence" value="ECO:0007669"/>
    <property type="project" value="InterPro"/>
</dbReference>
<dbReference type="InterPro" id="IPR008971">
    <property type="entry name" value="HSP40/DnaJ_pept-bd"/>
</dbReference>
<dbReference type="InterPro" id="IPR001623">
    <property type="entry name" value="DnaJ_domain"/>
</dbReference>
<dbReference type="CDD" id="cd06257">
    <property type="entry name" value="DnaJ"/>
    <property type="match status" value="1"/>
</dbReference>
<dbReference type="Pfam" id="PF01556">
    <property type="entry name" value="DnaJ_C"/>
    <property type="match status" value="1"/>
</dbReference>
<feature type="domain" description="J" evidence="9">
    <location>
        <begin position="68"/>
        <end position="132"/>
    </location>
</feature>
<evidence type="ECO:0000256" key="5">
    <source>
        <dbReference type="ARBA" id="ARBA00023186"/>
    </source>
</evidence>
<feature type="signal peptide" evidence="8">
    <location>
        <begin position="1"/>
        <end position="19"/>
    </location>
</feature>
<evidence type="ECO:0000256" key="8">
    <source>
        <dbReference type="SAM" id="SignalP"/>
    </source>
</evidence>
<dbReference type="GO" id="GO:0005524">
    <property type="term" value="F:ATP binding"/>
    <property type="evidence" value="ECO:0007669"/>
    <property type="project" value="InterPro"/>
</dbReference>
<dbReference type="GO" id="GO:0042026">
    <property type="term" value="P:protein refolding"/>
    <property type="evidence" value="ECO:0007669"/>
    <property type="project" value="TreeGrafter"/>
</dbReference>
<dbReference type="InterPro" id="IPR001305">
    <property type="entry name" value="HSP_DnaJ_Cys-rich_dom"/>
</dbReference>
<dbReference type="SUPFAM" id="SSF49493">
    <property type="entry name" value="HSP40/DnaJ peptide-binding domain"/>
    <property type="match status" value="2"/>
</dbReference>
<evidence type="ECO:0000256" key="2">
    <source>
        <dbReference type="ARBA" id="ARBA00022737"/>
    </source>
</evidence>
<proteinExistence type="inferred from homology"/>
<keyword evidence="5" id="KW-0143">Chaperone</keyword>
<dbReference type="CDD" id="cd10719">
    <property type="entry name" value="DnaJ_zf"/>
    <property type="match status" value="1"/>
</dbReference>
<dbReference type="NCBIfam" id="NF008035">
    <property type="entry name" value="PRK10767.1"/>
    <property type="match status" value="1"/>
</dbReference>
<protein>
    <submittedName>
        <fullName evidence="11">Uncharacterized protein</fullName>
    </submittedName>
</protein>
<dbReference type="HAMAP" id="MF_01152">
    <property type="entry name" value="DnaJ"/>
    <property type="match status" value="1"/>
</dbReference>
<feature type="region of interest" description="Disordered" evidence="7">
    <location>
        <begin position="176"/>
        <end position="197"/>
    </location>
</feature>
<dbReference type="InterPro" id="IPR036410">
    <property type="entry name" value="HSP_DnaJ_Cys-rich_dom_sf"/>
</dbReference>
<dbReference type="PRINTS" id="PR00625">
    <property type="entry name" value="JDOMAIN"/>
</dbReference>
<dbReference type="FunFam" id="2.60.260.20:FF:000005">
    <property type="entry name" value="Chaperone protein dnaJ 1, mitochondrial"/>
    <property type="match status" value="1"/>
</dbReference>
<dbReference type="Gene3D" id="2.60.260.20">
    <property type="entry name" value="Urease metallochaperone UreE, N-terminal domain"/>
    <property type="match status" value="2"/>
</dbReference>
<dbReference type="InterPro" id="IPR036869">
    <property type="entry name" value="J_dom_sf"/>
</dbReference>
<feature type="compositionally biased region" description="Gly residues" evidence="7">
    <location>
        <begin position="176"/>
        <end position="186"/>
    </location>
</feature>
<dbReference type="SMART" id="SM00271">
    <property type="entry name" value="DnaJ"/>
    <property type="match status" value="1"/>
</dbReference>
<dbReference type="AlphaFoldDB" id="A0A7S3PUS4"/>
<dbReference type="FunFam" id="2.10.230.10:FF:000002">
    <property type="entry name" value="Molecular chaperone DnaJ"/>
    <property type="match status" value="1"/>
</dbReference>
<dbReference type="CDD" id="cd10747">
    <property type="entry name" value="DnaJ_C"/>
    <property type="match status" value="1"/>
</dbReference>
<feature type="zinc finger region" description="CR-type" evidence="6">
    <location>
        <begin position="213"/>
        <end position="295"/>
    </location>
</feature>
<evidence type="ECO:0000256" key="7">
    <source>
        <dbReference type="SAM" id="MobiDB-lite"/>
    </source>
</evidence>
<dbReference type="GO" id="GO:0009408">
    <property type="term" value="P:response to heat"/>
    <property type="evidence" value="ECO:0007669"/>
    <property type="project" value="InterPro"/>
</dbReference>
<name>A0A7S3PUS4_9STRA</name>
<keyword evidence="1 6" id="KW-0479">Metal-binding</keyword>
<keyword evidence="4 6" id="KW-0862">Zinc</keyword>
<dbReference type="GO" id="GO:0008270">
    <property type="term" value="F:zinc ion binding"/>
    <property type="evidence" value="ECO:0007669"/>
    <property type="project" value="UniProtKB-KW"/>
</dbReference>
<dbReference type="PANTHER" id="PTHR43096">
    <property type="entry name" value="DNAJ HOMOLOG 1, MITOCHONDRIAL-RELATED"/>
    <property type="match status" value="1"/>
</dbReference>
<dbReference type="InterPro" id="IPR002939">
    <property type="entry name" value="DnaJ_C"/>
</dbReference>
<feature type="domain" description="CR-type" evidence="10">
    <location>
        <begin position="213"/>
        <end position="295"/>
    </location>
</feature>
<organism evidence="11">
    <name type="scientific">Chaetoceros debilis</name>
    <dbReference type="NCBI Taxonomy" id="122233"/>
    <lineage>
        <taxon>Eukaryota</taxon>
        <taxon>Sar</taxon>
        <taxon>Stramenopiles</taxon>
        <taxon>Ochrophyta</taxon>
        <taxon>Bacillariophyta</taxon>
        <taxon>Coscinodiscophyceae</taxon>
        <taxon>Chaetocerotophycidae</taxon>
        <taxon>Chaetocerotales</taxon>
        <taxon>Chaetocerotaceae</taxon>
        <taxon>Chaetoceros</taxon>
    </lineage>
</organism>
<keyword evidence="2" id="KW-0677">Repeat</keyword>
<dbReference type="PROSITE" id="PS50076">
    <property type="entry name" value="DNAJ_2"/>
    <property type="match status" value="1"/>
</dbReference>
<dbReference type="Pfam" id="PF00684">
    <property type="entry name" value="DnaJ_CXXCXGXG"/>
    <property type="match status" value="1"/>
</dbReference>
<evidence type="ECO:0000259" key="9">
    <source>
        <dbReference type="PROSITE" id="PS50076"/>
    </source>
</evidence>
<dbReference type="SUPFAM" id="SSF57938">
    <property type="entry name" value="DnaJ/Hsp40 cysteine-rich domain"/>
    <property type="match status" value="1"/>
</dbReference>
<dbReference type="Gene3D" id="1.10.287.110">
    <property type="entry name" value="DnaJ domain"/>
    <property type="match status" value="1"/>
</dbReference>
<dbReference type="EMBL" id="HBIO01001652">
    <property type="protein sequence ID" value="CAE0456356.1"/>
    <property type="molecule type" value="Transcribed_RNA"/>
</dbReference>
<dbReference type="InterPro" id="IPR012724">
    <property type="entry name" value="DnaJ"/>
</dbReference>
<feature type="chain" id="PRO_5031091735" evidence="8">
    <location>
        <begin position="20"/>
        <end position="447"/>
    </location>
</feature>
<evidence type="ECO:0000313" key="11">
    <source>
        <dbReference type="EMBL" id="CAE0456356.1"/>
    </source>
</evidence>
<gene>
    <name evidence="11" type="ORF">CDEB00056_LOCUS1197</name>
</gene>
<evidence type="ECO:0000256" key="4">
    <source>
        <dbReference type="ARBA" id="ARBA00022833"/>
    </source>
</evidence>
<dbReference type="Gene3D" id="2.10.230.10">
    <property type="entry name" value="Heat shock protein DnaJ, cysteine-rich domain"/>
    <property type="match status" value="1"/>
</dbReference>
<dbReference type="PROSITE" id="PS51188">
    <property type="entry name" value="ZF_CR"/>
    <property type="match status" value="1"/>
</dbReference>
<dbReference type="PANTHER" id="PTHR43096:SF10">
    <property type="entry name" value="CHAPERONE PROTEIN DNAJ A6, CHLOROPLASTIC"/>
    <property type="match status" value="1"/>
</dbReference>
<evidence type="ECO:0000256" key="3">
    <source>
        <dbReference type="ARBA" id="ARBA00022771"/>
    </source>
</evidence>
<reference evidence="11" key="1">
    <citation type="submission" date="2021-01" db="EMBL/GenBank/DDBJ databases">
        <authorList>
            <person name="Corre E."/>
            <person name="Pelletier E."/>
            <person name="Niang G."/>
            <person name="Scheremetjew M."/>
            <person name="Finn R."/>
            <person name="Kale V."/>
            <person name="Holt S."/>
            <person name="Cochrane G."/>
            <person name="Meng A."/>
            <person name="Brown T."/>
            <person name="Cohen L."/>
        </authorList>
    </citation>
    <scope>NUCLEOTIDE SEQUENCE</scope>
    <source>
        <strain evidence="11">MM31A-1</strain>
    </source>
</reference>
<dbReference type="SUPFAM" id="SSF46565">
    <property type="entry name" value="Chaperone J-domain"/>
    <property type="match status" value="1"/>
</dbReference>
<keyword evidence="8" id="KW-0732">Signal</keyword>
<evidence type="ECO:0000259" key="10">
    <source>
        <dbReference type="PROSITE" id="PS51188"/>
    </source>
</evidence>
<sequence length="447" mass="47546">MSIFLKTAALSALLASATAFSFSSVTSNSLASQNVRTGASVASPYNGNPRVNSGTSLHMSSRNSKDTDFYNVLGVRRDADAKTIKTAYRQKAKQYHPDANPGKDTTEQFQEVNRAYEVLNTPDLKQKYDMYGSAGVGTSAASDQQAGSPFGGPGGFGQEVDLGDIFDSFFGGGGGGMGGGGRGGGQRQRTRGPVAGDDLRFDSEIDFKTAIFGGEEKVRIRHLEKCDTCEGNGVKPGSKVSTCGVCNGMGVTMQVTRTPLGNFQTQQTCSTCRGTGQKVEEYCGTCSGKGLNSKTKQIKVTIPAGVENGNKLRVRGEGDAGPNGGPPGDLYIFLRVKESSTFRREGPEIYSDAAVSYVDAILGADIKTPVVDGEVTIKVPPGTQPGQVMRLRNNGAPRLGNPDSRGDHFVTMNVEIPKDLSKEEKELVEKLRELREKKGKKSGFGIF</sequence>
<keyword evidence="3 6" id="KW-0863">Zinc-finger</keyword>
<dbReference type="GO" id="GO:0051082">
    <property type="term" value="F:unfolded protein binding"/>
    <property type="evidence" value="ECO:0007669"/>
    <property type="project" value="InterPro"/>
</dbReference>
<dbReference type="GO" id="GO:0005737">
    <property type="term" value="C:cytoplasm"/>
    <property type="evidence" value="ECO:0007669"/>
    <property type="project" value="TreeGrafter"/>
</dbReference>